<dbReference type="EMBL" id="MHQV01000010">
    <property type="protein sequence ID" value="OHA11386.1"/>
    <property type="molecule type" value="Genomic_DNA"/>
</dbReference>
<gene>
    <name evidence="1" type="ORF">A3H71_00720</name>
</gene>
<dbReference type="STRING" id="1802283.A3H71_00720"/>
<evidence type="ECO:0000313" key="1">
    <source>
        <dbReference type="EMBL" id="OHA11386.1"/>
    </source>
</evidence>
<evidence type="ECO:0000313" key="2">
    <source>
        <dbReference type="Proteomes" id="UP000179052"/>
    </source>
</evidence>
<organism evidence="1 2">
    <name type="scientific">Candidatus Sungbacteria bacterium RIFCSPLOWO2_02_FULL_48_13b</name>
    <dbReference type="NCBI Taxonomy" id="1802283"/>
    <lineage>
        <taxon>Bacteria</taxon>
        <taxon>Candidatus Sungiibacteriota</taxon>
    </lineage>
</organism>
<dbReference type="Proteomes" id="UP000179052">
    <property type="component" value="Unassembled WGS sequence"/>
</dbReference>
<accession>A0A1G2LIE0</accession>
<dbReference type="AlphaFoldDB" id="A0A1G2LIE0"/>
<protein>
    <submittedName>
        <fullName evidence="1">Uncharacterized protein</fullName>
    </submittedName>
</protein>
<sequence length="205" mass="24066">MSYSQIKNELGVSKSTLSIWLRNYPLSQERINELRAHNEKRIERYRETRRMQRENRLSEVYRQAVLDLLPLTKKELLLAGYLLYAGEGAKTQKGVVSLSNNNPDIIIFFISWLERACGVSKERIFIRLQLYRDMDSDKEMEYWGEKLPLAKQQYKKPYFKNSLSANITHKGEFGHGTCNVFTFNTPLFEKVMMSIKVLTDNSLRV</sequence>
<comment type="caution">
    <text evidence="1">The sequence shown here is derived from an EMBL/GenBank/DDBJ whole genome shotgun (WGS) entry which is preliminary data.</text>
</comment>
<reference evidence="1 2" key="1">
    <citation type="journal article" date="2016" name="Nat. Commun.">
        <title>Thousands of microbial genomes shed light on interconnected biogeochemical processes in an aquifer system.</title>
        <authorList>
            <person name="Anantharaman K."/>
            <person name="Brown C.T."/>
            <person name="Hug L.A."/>
            <person name="Sharon I."/>
            <person name="Castelle C.J."/>
            <person name="Probst A.J."/>
            <person name="Thomas B.C."/>
            <person name="Singh A."/>
            <person name="Wilkins M.J."/>
            <person name="Karaoz U."/>
            <person name="Brodie E.L."/>
            <person name="Williams K.H."/>
            <person name="Hubbard S.S."/>
            <person name="Banfield J.F."/>
        </authorList>
    </citation>
    <scope>NUCLEOTIDE SEQUENCE [LARGE SCALE GENOMIC DNA]</scope>
</reference>
<proteinExistence type="predicted"/>
<dbReference type="Gene3D" id="1.10.10.60">
    <property type="entry name" value="Homeodomain-like"/>
    <property type="match status" value="1"/>
</dbReference>
<name>A0A1G2LIE0_9BACT</name>